<evidence type="ECO:0000313" key="1">
    <source>
        <dbReference type="EMBL" id="SKD01795.1"/>
    </source>
</evidence>
<organism evidence="1 2">
    <name type="scientific">Chitinophaga ginsengisegetis</name>
    <dbReference type="NCBI Taxonomy" id="393003"/>
    <lineage>
        <taxon>Bacteria</taxon>
        <taxon>Pseudomonadati</taxon>
        <taxon>Bacteroidota</taxon>
        <taxon>Chitinophagia</taxon>
        <taxon>Chitinophagales</taxon>
        <taxon>Chitinophagaceae</taxon>
        <taxon>Chitinophaga</taxon>
    </lineage>
</organism>
<evidence type="ECO:0000313" key="2">
    <source>
        <dbReference type="Proteomes" id="UP000190166"/>
    </source>
</evidence>
<reference evidence="1 2" key="1">
    <citation type="submission" date="2017-02" db="EMBL/GenBank/DDBJ databases">
        <authorList>
            <person name="Peterson S.W."/>
        </authorList>
    </citation>
    <scope>NUCLEOTIDE SEQUENCE [LARGE SCALE GENOMIC DNA]</scope>
    <source>
        <strain evidence="1 2">DSM 18108</strain>
    </source>
</reference>
<name>A0A1T5NN14_9BACT</name>
<proteinExistence type="predicted"/>
<dbReference type="STRING" id="393003.SAMN05660461_2303"/>
<accession>A0A1T5NN14</accession>
<protein>
    <submittedName>
        <fullName evidence="1">Uncharacterized protein</fullName>
    </submittedName>
</protein>
<gene>
    <name evidence="1" type="ORF">SAMN05660461_2303</name>
</gene>
<dbReference type="EMBL" id="FUZZ01000001">
    <property type="protein sequence ID" value="SKD01795.1"/>
    <property type="molecule type" value="Genomic_DNA"/>
</dbReference>
<sequence length="41" mass="4440">MVKPACICTVKTILLIKPACTGFTTGTTNLYKLENIVTLLL</sequence>
<keyword evidence="2" id="KW-1185">Reference proteome</keyword>
<dbReference type="Proteomes" id="UP000190166">
    <property type="component" value="Unassembled WGS sequence"/>
</dbReference>
<dbReference type="AlphaFoldDB" id="A0A1T5NN14"/>